<comment type="caution">
    <text evidence="5">Lacks conserved residue(s) required for the propagation of feature annotation.</text>
</comment>
<feature type="transmembrane region" description="Helical" evidence="5">
    <location>
        <begin position="81"/>
        <end position="100"/>
    </location>
</feature>
<dbReference type="Gene3D" id="2.30.30.60">
    <property type="match status" value="1"/>
</dbReference>
<dbReference type="RefSeq" id="WP_260720184.1">
    <property type="nucleotide sequence ID" value="NZ_CP104377.1"/>
</dbReference>
<comment type="subunit">
    <text evidence="5">Homoheptamer.</text>
</comment>
<dbReference type="Pfam" id="PF00924">
    <property type="entry name" value="MS_channel_2nd"/>
    <property type="match status" value="1"/>
</dbReference>
<feature type="transmembrane region" description="Helical" evidence="5">
    <location>
        <begin position="43"/>
        <end position="61"/>
    </location>
</feature>
<name>A0ABY6A5T9_9BURK</name>
<keyword evidence="8" id="KW-1185">Reference proteome</keyword>
<dbReference type="InterPro" id="IPR023408">
    <property type="entry name" value="MscS_beta-dom_sf"/>
</dbReference>
<sequence length="201" mass="21291">MTIFVSIAVMQGTLHVSNTELICMSAYLELFGTALSPRSPVGALLIGALILGLILVVVLLIRRSVRHVALHLSDTTALQFVSEFAQLLTCVFGFVLYAHLIPELRALGTALLAGVSVVSVVVGMAAQSTLGNVIAGFSLVLYRQIRVGDTIQINSPLGVVTAKVEVISLGFTQLINADGHELIVPNSVMMGNSIIRLSRGL</sequence>
<dbReference type="PANTHER" id="PTHR30221">
    <property type="entry name" value="SMALL-CONDUCTANCE MECHANOSENSITIVE CHANNEL"/>
    <property type="match status" value="1"/>
</dbReference>
<keyword evidence="4 5" id="KW-0472">Membrane</keyword>
<evidence type="ECO:0000259" key="6">
    <source>
        <dbReference type="Pfam" id="PF00924"/>
    </source>
</evidence>
<accession>A0ABY6A5T9</accession>
<dbReference type="InterPro" id="IPR010920">
    <property type="entry name" value="LSM_dom_sf"/>
</dbReference>
<keyword evidence="5" id="KW-0997">Cell inner membrane</keyword>
<evidence type="ECO:0000256" key="1">
    <source>
        <dbReference type="ARBA" id="ARBA00004370"/>
    </source>
</evidence>
<evidence type="ECO:0000256" key="5">
    <source>
        <dbReference type="RuleBase" id="RU369025"/>
    </source>
</evidence>
<evidence type="ECO:0000256" key="3">
    <source>
        <dbReference type="ARBA" id="ARBA00022989"/>
    </source>
</evidence>
<dbReference type="InterPro" id="IPR045275">
    <property type="entry name" value="MscS_archaea/bacteria_type"/>
</dbReference>
<evidence type="ECO:0000256" key="4">
    <source>
        <dbReference type="ARBA" id="ARBA00023136"/>
    </source>
</evidence>
<dbReference type="SUPFAM" id="SSF50182">
    <property type="entry name" value="Sm-like ribonucleoproteins"/>
    <property type="match status" value="1"/>
</dbReference>
<dbReference type="EMBL" id="CP104377">
    <property type="protein sequence ID" value="UXC20522.1"/>
    <property type="molecule type" value="Genomic_DNA"/>
</dbReference>
<reference evidence="7" key="1">
    <citation type="submission" date="2022-09" db="EMBL/GenBank/DDBJ databases">
        <title>Bacterial diversity in gut of crayfish and pufferfish.</title>
        <authorList>
            <person name="Huang Y."/>
        </authorList>
    </citation>
    <scope>NUCLEOTIDE SEQUENCE</scope>
    <source>
        <strain evidence="7">PR12</strain>
    </source>
</reference>
<dbReference type="PANTHER" id="PTHR30221:SF8">
    <property type="entry name" value="SMALL-CONDUCTANCE MECHANOSENSITIVE CHANNEL"/>
    <property type="match status" value="1"/>
</dbReference>
<keyword evidence="2 5" id="KW-0812">Transmembrane</keyword>
<proteinExistence type="inferred from homology"/>
<evidence type="ECO:0000313" key="8">
    <source>
        <dbReference type="Proteomes" id="UP001058290"/>
    </source>
</evidence>
<comment type="similarity">
    <text evidence="5">Belongs to the MscS (TC 1.A.23) family.</text>
</comment>
<feature type="domain" description="Mechanosensitive ion channel MscS" evidence="6">
    <location>
        <begin position="129"/>
        <end position="195"/>
    </location>
</feature>
<evidence type="ECO:0000256" key="2">
    <source>
        <dbReference type="ARBA" id="ARBA00022692"/>
    </source>
</evidence>
<keyword evidence="3 5" id="KW-1133">Transmembrane helix</keyword>
<keyword evidence="5" id="KW-1003">Cell membrane</keyword>
<dbReference type="Proteomes" id="UP001058290">
    <property type="component" value="Chromosome"/>
</dbReference>
<dbReference type="Gene3D" id="1.10.287.1260">
    <property type="match status" value="1"/>
</dbReference>
<keyword evidence="5" id="KW-0813">Transport</keyword>
<keyword evidence="5" id="KW-0407">Ion channel</keyword>
<dbReference type="InterPro" id="IPR006685">
    <property type="entry name" value="MscS_channel_2nd"/>
</dbReference>
<organism evidence="7 8">
    <name type="scientific">Comamonas squillarum</name>
    <dbReference type="NCBI Taxonomy" id="2977320"/>
    <lineage>
        <taxon>Bacteria</taxon>
        <taxon>Pseudomonadati</taxon>
        <taxon>Pseudomonadota</taxon>
        <taxon>Betaproteobacteria</taxon>
        <taxon>Burkholderiales</taxon>
        <taxon>Comamonadaceae</taxon>
        <taxon>Comamonas</taxon>
    </lineage>
</organism>
<gene>
    <name evidence="7" type="ORF">N4T19_10620</name>
</gene>
<evidence type="ECO:0000313" key="7">
    <source>
        <dbReference type="EMBL" id="UXC20522.1"/>
    </source>
</evidence>
<protein>
    <recommendedName>
        <fullName evidence="5">Small-conductance mechanosensitive channel</fullName>
    </recommendedName>
</protein>
<comment type="subcellular location">
    <subcellularLocation>
        <location evidence="5">Cell inner membrane</location>
        <topology evidence="5">Multi-pass membrane protein</topology>
    </subcellularLocation>
    <subcellularLocation>
        <location evidence="1">Membrane</location>
    </subcellularLocation>
</comment>
<keyword evidence="5" id="KW-0406">Ion transport</keyword>
<comment type="function">
    <text evidence="5">Mechanosensitive channel that participates in the regulation of osmotic pressure changes within the cell, opening in response to stretch forces in the membrane lipid bilayer, without the need for other proteins. Contributes to normal resistance to hypoosmotic shock. Forms an ion channel of 1.0 nanosiemens conductance with a slight preference for anions.</text>
</comment>